<feature type="region of interest" description="Disordered" evidence="1">
    <location>
        <begin position="50"/>
        <end position="100"/>
    </location>
</feature>
<protein>
    <submittedName>
        <fullName evidence="2">Uncharacterized protein</fullName>
    </submittedName>
</protein>
<dbReference type="AlphaFoldDB" id="A0A7J6UWM3"/>
<proteinExistence type="predicted"/>
<keyword evidence="3" id="KW-1185">Reference proteome</keyword>
<accession>A0A7J6UWM3</accession>
<evidence type="ECO:0000256" key="1">
    <source>
        <dbReference type="SAM" id="MobiDB-lite"/>
    </source>
</evidence>
<name>A0A7J6UWM3_THATH</name>
<evidence type="ECO:0000313" key="3">
    <source>
        <dbReference type="Proteomes" id="UP000554482"/>
    </source>
</evidence>
<feature type="region of interest" description="Disordered" evidence="1">
    <location>
        <begin position="1"/>
        <end position="20"/>
    </location>
</feature>
<comment type="caution">
    <text evidence="2">The sequence shown here is derived from an EMBL/GenBank/DDBJ whole genome shotgun (WGS) entry which is preliminary data.</text>
</comment>
<feature type="region of interest" description="Disordered" evidence="1">
    <location>
        <begin position="148"/>
        <end position="176"/>
    </location>
</feature>
<dbReference type="EMBL" id="JABWDY010042106">
    <property type="protein sequence ID" value="KAF5176901.1"/>
    <property type="molecule type" value="Genomic_DNA"/>
</dbReference>
<dbReference type="Proteomes" id="UP000554482">
    <property type="component" value="Unassembled WGS sequence"/>
</dbReference>
<feature type="compositionally biased region" description="Polar residues" evidence="1">
    <location>
        <begin position="51"/>
        <end position="75"/>
    </location>
</feature>
<sequence length="176" mass="20010">MSKKLNLISSELVSKHDTGDPCAEMRIEDRRFKEWQDERAQVEARMKKELTQSTLTEGQLVLTNKVNSGSRSPNGENLEANGKETDANSRDGVPIGNGSDESYAKYLTTCGIPCEREDTREDDRLYDGELEVDALELLRCWFYRDSSDTKEPNLETPTEYHLPFGDKGVDYQNDGY</sequence>
<organism evidence="2 3">
    <name type="scientific">Thalictrum thalictroides</name>
    <name type="common">Rue-anemone</name>
    <name type="synonym">Anemone thalictroides</name>
    <dbReference type="NCBI Taxonomy" id="46969"/>
    <lineage>
        <taxon>Eukaryota</taxon>
        <taxon>Viridiplantae</taxon>
        <taxon>Streptophyta</taxon>
        <taxon>Embryophyta</taxon>
        <taxon>Tracheophyta</taxon>
        <taxon>Spermatophyta</taxon>
        <taxon>Magnoliopsida</taxon>
        <taxon>Ranunculales</taxon>
        <taxon>Ranunculaceae</taxon>
        <taxon>Thalictroideae</taxon>
        <taxon>Thalictrum</taxon>
    </lineage>
</organism>
<evidence type="ECO:0000313" key="2">
    <source>
        <dbReference type="EMBL" id="KAF5176901.1"/>
    </source>
</evidence>
<reference evidence="2 3" key="1">
    <citation type="submission" date="2020-06" db="EMBL/GenBank/DDBJ databases">
        <title>Transcriptomic and genomic resources for Thalictrum thalictroides and T. hernandezii: Facilitating candidate gene discovery in an emerging model plant lineage.</title>
        <authorList>
            <person name="Arias T."/>
            <person name="Riano-Pachon D.M."/>
            <person name="Di Stilio V.S."/>
        </authorList>
    </citation>
    <scope>NUCLEOTIDE SEQUENCE [LARGE SCALE GENOMIC DNA]</scope>
    <source>
        <strain evidence="3">cv. WT478/WT964</strain>
        <tissue evidence="2">Leaves</tissue>
    </source>
</reference>
<gene>
    <name evidence="2" type="ORF">FRX31_033513</name>
</gene>